<comment type="caution">
    <text evidence="1">The sequence shown here is derived from an EMBL/GenBank/DDBJ whole genome shotgun (WGS) entry which is preliminary data.</text>
</comment>
<dbReference type="EMBL" id="SRRZ01000012">
    <property type="protein sequence ID" value="NQE33252.1"/>
    <property type="molecule type" value="Genomic_DNA"/>
</dbReference>
<accession>A0ABX2CS75</accession>
<proteinExistence type="predicted"/>
<dbReference type="Proteomes" id="UP000702425">
    <property type="component" value="Unassembled WGS sequence"/>
</dbReference>
<name>A0ABX2CS75_9CYAN</name>
<reference evidence="1 2" key="1">
    <citation type="journal article" date="2020" name="Sci. Rep.">
        <title>A novel cyanobacterial geosmin producer, revising GeoA distribution and dispersion patterns in Bacteria.</title>
        <authorList>
            <person name="Churro C."/>
            <person name="Semedo-Aguiar A.P."/>
            <person name="Silva A.D."/>
            <person name="Pereira-Leal J.B."/>
            <person name="Leite R.B."/>
        </authorList>
    </citation>
    <scope>NUCLEOTIDE SEQUENCE [LARGE SCALE GENOMIC DNA]</scope>
    <source>
        <strain evidence="1 2">IPMA8</strain>
    </source>
</reference>
<organism evidence="1 2">
    <name type="scientific">Microcoleus asticus IPMA8</name>
    <dbReference type="NCBI Taxonomy" id="2563858"/>
    <lineage>
        <taxon>Bacteria</taxon>
        <taxon>Bacillati</taxon>
        <taxon>Cyanobacteriota</taxon>
        <taxon>Cyanophyceae</taxon>
        <taxon>Oscillatoriophycideae</taxon>
        <taxon>Oscillatoriales</taxon>
        <taxon>Microcoleaceae</taxon>
        <taxon>Microcoleus</taxon>
        <taxon>Microcoleus asticus</taxon>
    </lineage>
</organism>
<evidence type="ECO:0000313" key="1">
    <source>
        <dbReference type="EMBL" id="NQE33252.1"/>
    </source>
</evidence>
<protein>
    <submittedName>
        <fullName evidence="1">Uncharacterized protein</fullName>
    </submittedName>
</protein>
<gene>
    <name evidence="1" type="ORF">E5S67_00970</name>
</gene>
<evidence type="ECO:0000313" key="2">
    <source>
        <dbReference type="Proteomes" id="UP000702425"/>
    </source>
</evidence>
<keyword evidence="2" id="KW-1185">Reference proteome</keyword>
<sequence length="34" mass="3945">MVIGYWEFGIGYWEFGINNWALIIGNIMYVGTCI</sequence>